<dbReference type="InterPro" id="IPR014975">
    <property type="entry name" value="DUF1836"/>
</dbReference>
<name>A0A6N3FTW8_9FIRM</name>
<dbReference type="RefSeq" id="WP_024038460.1">
    <property type="nucleotide sequence ID" value="NZ_CACRUE010000045.1"/>
</dbReference>
<dbReference type="PANTHER" id="PTHR40056:SF1">
    <property type="entry name" value="DUF1836 DOMAIN-CONTAINING PROTEIN"/>
    <property type="match status" value="1"/>
</dbReference>
<dbReference type="EMBL" id="CACRUE010000045">
    <property type="protein sequence ID" value="VYU55089.1"/>
    <property type="molecule type" value="Genomic_DNA"/>
</dbReference>
<reference evidence="1" key="1">
    <citation type="submission" date="2019-11" db="EMBL/GenBank/DDBJ databases">
        <authorList>
            <person name="Feng L."/>
        </authorList>
    </citation>
    <scope>NUCLEOTIDE SEQUENCE</scope>
    <source>
        <strain evidence="1">IbartlettiiLFYP30</strain>
    </source>
</reference>
<proteinExistence type="predicted"/>
<dbReference type="PANTHER" id="PTHR40056">
    <property type="entry name" value="HYPOTHETICAL CYTOSOLIC PROTEIN"/>
    <property type="match status" value="1"/>
</dbReference>
<sequence length="182" mass="21847">MDFKDSHYIKEILDFHLPRFDELPNIDLYMDQVLSIIENSLNIFSSENEENIITKSMINNYVKQNVIEKPFKKRYKRFHVSYLIIISTLKRVLSISEISKIINNQDYEVEEFYNMFCYELERSLKYTFVGEVDCDNTENKLIEDNIHNKILIASIRAFSNKVYVQKLIEFNEEEKKETLCEE</sequence>
<dbReference type="Pfam" id="PF08876">
    <property type="entry name" value="DUF1836"/>
    <property type="match status" value="1"/>
</dbReference>
<accession>A0A6N3FTW8</accession>
<evidence type="ECO:0008006" key="2">
    <source>
        <dbReference type="Google" id="ProtNLM"/>
    </source>
</evidence>
<protein>
    <recommendedName>
        <fullName evidence="2">DUF1836 domain-containing protein</fullName>
    </recommendedName>
</protein>
<gene>
    <name evidence="1" type="ORF">IBLFYP30_00551</name>
</gene>
<organism evidence="1">
    <name type="scientific">Intestinibacter bartlettii</name>
    <dbReference type="NCBI Taxonomy" id="261299"/>
    <lineage>
        <taxon>Bacteria</taxon>
        <taxon>Bacillati</taxon>
        <taxon>Bacillota</taxon>
        <taxon>Clostridia</taxon>
        <taxon>Peptostreptococcales</taxon>
        <taxon>Peptostreptococcaceae</taxon>
        <taxon>Intestinibacter</taxon>
    </lineage>
</organism>
<evidence type="ECO:0000313" key="1">
    <source>
        <dbReference type="EMBL" id="VYU55089.1"/>
    </source>
</evidence>
<dbReference type="AlphaFoldDB" id="A0A6N3FTW8"/>